<feature type="region of interest" description="Disordered" evidence="1">
    <location>
        <begin position="118"/>
        <end position="142"/>
    </location>
</feature>
<dbReference type="STRING" id="62324.A0A4Y0BIJ2"/>
<proteinExistence type="predicted"/>
<organism evidence="2">
    <name type="scientific">Anopheles funestus</name>
    <name type="common">African malaria mosquito</name>
    <dbReference type="NCBI Taxonomy" id="62324"/>
    <lineage>
        <taxon>Eukaryota</taxon>
        <taxon>Metazoa</taxon>
        <taxon>Ecdysozoa</taxon>
        <taxon>Arthropoda</taxon>
        <taxon>Hexapoda</taxon>
        <taxon>Insecta</taxon>
        <taxon>Pterygota</taxon>
        <taxon>Neoptera</taxon>
        <taxon>Endopterygota</taxon>
        <taxon>Diptera</taxon>
        <taxon>Nematocera</taxon>
        <taxon>Culicoidea</taxon>
        <taxon>Culicidae</taxon>
        <taxon>Anophelinae</taxon>
        <taxon>Anopheles</taxon>
    </lineage>
</organism>
<feature type="region of interest" description="Disordered" evidence="1">
    <location>
        <begin position="1"/>
        <end position="22"/>
    </location>
</feature>
<dbReference type="VEuPathDB" id="VectorBase:AFUN018763"/>
<dbReference type="AlphaFoldDB" id="A0A4Y0BIJ2"/>
<reference evidence="2" key="1">
    <citation type="submission" date="2020-05" db="UniProtKB">
        <authorList>
            <consortium name="EnsemblMetazoa"/>
        </authorList>
    </citation>
    <scope>IDENTIFICATION</scope>
    <source>
        <strain evidence="2">FUMOZ</strain>
    </source>
</reference>
<evidence type="ECO:0000256" key="1">
    <source>
        <dbReference type="SAM" id="MobiDB-lite"/>
    </source>
</evidence>
<accession>A0A4Y0BIJ2</accession>
<dbReference type="EnsemblMetazoa" id="AFUN018763-RA">
    <property type="protein sequence ID" value="AFUN018763-PA"/>
    <property type="gene ID" value="AFUN018763"/>
</dbReference>
<protein>
    <submittedName>
        <fullName evidence="2">Uncharacterized protein</fullName>
    </submittedName>
</protein>
<evidence type="ECO:0000313" key="2">
    <source>
        <dbReference type="EnsemblMetazoa" id="AFUN018763-PA"/>
    </source>
</evidence>
<name>A0A4Y0BIJ2_ANOFN</name>
<dbReference type="VEuPathDB" id="VectorBase:AFUN2_003605"/>
<sequence length="142" mass="15953">MLVYEPPSKRSTTSQTREDELPPISTMKGMALPSATARTVSAVINVEPFFSKGRAGWLFAKCFYCFSDNYNICSMDYQNHASDNTGGAGESKWYRREQLCQQALEKIDLNQDKTMQHLPQSHGKNHQANLAHRAAKQAKEAP</sequence>